<evidence type="ECO:0000313" key="3">
    <source>
        <dbReference type="Proteomes" id="UP000178999"/>
    </source>
</evidence>
<organism evidence="2 3">
    <name type="scientific">Candidatus Woesebacteria bacterium RIFOXYB1_FULL_38_16</name>
    <dbReference type="NCBI Taxonomy" id="1802538"/>
    <lineage>
        <taxon>Bacteria</taxon>
        <taxon>Candidatus Woeseibacteriota</taxon>
    </lineage>
</organism>
<dbReference type="Proteomes" id="UP000178999">
    <property type="component" value="Unassembled WGS sequence"/>
</dbReference>
<evidence type="ECO:0000256" key="1">
    <source>
        <dbReference type="SAM" id="Coils"/>
    </source>
</evidence>
<proteinExistence type="predicted"/>
<evidence type="ECO:0008006" key="4">
    <source>
        <dbReference type="Google" id="ProtNLM"/>
    </source>
</evidence>
<feature type="coiled-coil region" evidence="1">
    <location>
        <begin position="33"/>
        <end position="70"/>
    </location>
</feature>
<dbReference type="Pfam" id="PF04977">
    <property type="entry name" value="DivIC"/>
    <property type="match status" value="1"/>
</dbReference>
<accession>A0A1F8CSR7</accession>
<sequence>MTHPFFQKSLFLLKRLFFLLLFFTLLTSLTKNLLQLQSANKRLAQSKEKLAKEKENTANLENELKTVQSQLYIETQARNQLGLAKEGEVVLVLPEPEVLRKLSPRNRNQETTSLPDPNWKKWAKKFGFYQ</sequence>
<dbReference type="InterPro" id="IPR007060">
    <property type="entry name" value="FtsL/DivIC"/>
</dbReference>
<reference evidence="2 3" key="1">
    <citation type="journal article" date="2016" name="Nat. Commun.">
        <title>Thousands of microbial genomes shed light on interconnected biogeochemical processes in an aquifer system.</title>
        <authorList>
            <person name="Anantharaman K."/>
            <person name="Brown C.T."/>
            <person name="Hug L.A."/>
            <person name="Sharon I."/>
            <person name="Castelle C.J."/>
            <person name="Probst A.J."/>
            <person name="Thomas B.C."/>
            <person name="Singh A."/>
            <person name="Wilkins M.J."/>
            <person name="Karaoz U."/>
            <person name="Brodie E.L."/>
            <person name="Williams K.H."/>
            <person name="Hubbard S.S."/>
            <person name="Banfield J.F."/>
        </authorList>
    </citation>
    <scope>NUCLEOTIDE SEQUENCE [LARGE SCALE GENOMIC DNA]</scope>
</reference>
<keyword evidence="1" id="KW-0175">Coiled coil</keyword>
<dbReference type="STRING" id="1802538.A2382_02675"/>
<dbReference type="AlphaFoldDB" id="A0A1F8CSR7"/>
<gene>
    <name evidence="2" type="ORF">A2382_02675</name>
</gene>
<evidence type="ECO:0000313" key="2">
    <source>
        <dbReference type="EMBL" id="OGM79116.1"/>
    </source>
</evidence>
<name>A0A1F8CSR7_9BACT</name>
<comment type="caution">
    <text evidence="2">The sequence shown here is derived from an EMBL/GenBank/DDBJ whole genome shotgun (WGS) entry which is preliminary data.</text>
</comment>
<protein>
    <recommendedName>
        <fullName evidence="4">Cell division protein FtsL</fullName>
    </recommendedName>
</protein>
<dbReference type="EMBL" id="MGHY01000019">
    <property type="protein sequence ID" value="OGM79116.1"/>
    <property type="molecule type" value="Genomic_DNA"/>
</dbReference>